<dbReference type="RefSeq" id="WP_289825445.1">
    <property type="nucleotide sequence ID" value="NZ_JAUEIE010000006.1"/>
</dbReference>
<dbReference type="Proteomes" id="UP001168478">
    <property type="component" value="Unassembled WGS sequence"/>
</dbReference>
<reference evidence="2" key="1">
    <citation type="submission" date="2023-06" db="EMBL/GenBank/DDBJ databases">
        <authorList>
            <person name="Zeman M."/>
            <person name="Kubasova T."/>
            <person name="Jahodarova E."/>
            <person name="Nykrynova M."/>
            <person name="Rychlik I."/>
        </authorList>
    </citation>
    <scope>NUCLEOTIDE SEQUENCE</scope>
    <source>
        <strain evidence="2">ET15</strain>
        <strain evidence="1">ET37</strain>
    </source>
</reference>
<organism evidence="2 4">
    <name type="scientific">Leyella lascolaii</name>
    <dbReference type="NCBI Taxonomy" id="1776379"/>
    <lineage>
        <taxon>Bacteria</taxon>
        <taxon>Pseudomonadati</taxon>
        <taxon>Bacteroidota</taxon>
        <taxon>Bacteroidia</taxon>
        <taxon>Bacteroidales</taxon>
        <taxon>Prevotellaceae</taxon>
        <taxon>Leyella</taxon>
    </lineage>
</organism>
<evidence type="ECO:0000313" key="1">
    <source>
        <dbReference type="EMBL" id="MDN0022910.1"/>
    </source>
</evidence>
<dbReference type="EMBL" id="JAUEIF010000007">
    <property type="protein sequence ID" value="MDN0025663.1"/>
    <property type="molecule type" value="Genomic_DNA"/>
</dbReference>
<comment type="caution">
    <text evidence="2">The sequence shown here is derived from an EMBL/GenBank/DDBJ whole genome shotgun (WGS) entry which is preliminary data.</text>
</comment>
<sequence>MSRIFMMMSNALDSLPLEVGISDTCKIYLDLSFGGTATVEMTEEYIRRRQSLSRNIDKGCFSDIVKSSRMVNNWNSILRPYNVYVADVAVGDVEIISLKRFMKRNVGLKSSVSPPNIIISKKVCLSLRRIESI</sequence>
<name>A0AAW7JN14_9BACT</name>
<evidence type="ECO:0000313" key="4">
    <source>
        <dbReference type="Proteomes" id="UP001168478"/>
    </source>
</evidence>
<reference evidence="2" key="2">
    <citation type="submission" date="2023-08" db="EMBL/GenBank/DDBJ databases">
        <title>Identification and characterization of horizontal gene transfer across gut microbiota members of farm animals based on homology search.</title>
        <authorList>
            <person name="Schwarzerova J."/>
            <person name="Nykrynova M."/>
            <person name="Jureckova K."/>
            <person name="Cejkova D."/>
            <person name="Rychlik I."/>
        </authorList>
    </citation>
    <scope>NUCLEOTIDE SEQUENCE</scope>
    <source>
        <strain evidence="2">ET15</strain>
        <strain evidence="1">ET37</strain>
    </source>
</reference>
<dbReference type="Proteomes" id="UP001167831">
    <property type="component" value="Unassembled WGS sequence"/>
</dbReference>
<evidence type="ECO:0000313" key="3">
    <source>
        <dbReference type="Proteomes" id="UP001167831"/>
    </source>
</evidence>
<protein>
    <submittedName>
        <fullName evidence="2">Uncharacterized protein</fullName>
    </submittedName>
</protein>
<dbReference type="AlphaFoldDB" id="A0AAW7JN14"/>
<evidence type="ECO:0000313" key="2">
    <source>
        <dbReference type="EMBL" id="MDN0025663.1"/>
    </source>
</evidence>
<dbReference type="EMBL" id="JAUEIE010000006">
    <property type="protein sequence ID" value="MDN0022910.1"/>
    <property type="molecule type" value="Genomic_DNA"/>
</dbReference>
<accession>A0AAW7JN14</accession>
<gene>
    <name evidence="1" type="ORF">QVN81_07750</name>
    <name evidence="2" type="ORF">QVN84_09055</name>
</gene>
<proteinExistence type="predicted"/>
<keyword evidence="3" id="KW-1185">Reference proteome</keyword>